<keyword evidence="13 18" id="KW-0012">Acyltransferase</keyword>
<comment type="subcellular location">
    <subcellularLocation>
        <location evidence="1 18">Cytoplasm</location>
    </subcellularLocation>
</comment>
<evidence type="ECO:0000256" key="6">
    <source>
        <dbReference type="ARBA" id="ARBA00022695"/>
    </source>
</evidence>
<comment type="similarity">
    <text evidence="3 18">In the N-terminal section; belongs to the N-acetylglucosamine-1-phosphate uridyltransferase family.</text>
</comment>
<dbReference type="GO" id="GO:0071555">
    <property type="term" value="P:cell wall organization"/>
    <property type="evidence" value="ECO:0007669"/>
    <property type="project" value="UniProtKB-KW"/>
</dbReference>
<dbReference type="EC" id="2.3.1.157" evidence="18"/>
<evidence type="ECO:0000256" key="5">
    <source>
        <dbReference type="ARBA" id="ARBA00022679"/>
    </source>
</evidence>
<evidence type="ECO:0000256" key="12">
    <source>
        <dbReference type="ARBA" id="ARBA00023268"/>
    </source>
</evidence>
<feature type="binding site" evidence="18">
    <location>
        <position position="442"/>
    </location>
    <ligand>
        <name>acetyl-CoA</name>
        <dbReference type="ChEBI" id="CHEBI:57288"/>
    </ligand>
</feature>
<gene>
    <name evidence="18 20" type="primary">glmU</name>
    <name evidence="20" type="ORF">DI586_03140</name>
</gene>
<dbReference type="GO" id="GO:0009252">
    <property type="term" value="P:peptidoglycan biosynthetic process"/>
    <property type="evidence" value="ECO:0007669"/>
    <property type="project" value="UniProtKB-UniRule"/>
</dbReference>
<feature type="active site" description="Proton acceptor" evidence="18">
    <location>
        <position position="365"/>
    </location>
</feature>
<comment type="cofactor">
    <cofactor evidence="18">
        <name>Mg(2+)</name>
        <dbReference type="ChEBI" id="CHEBI:18420"/>
    </cofactor>
    <text evidence="18">Binds 1 Mg(2+) ion per subunit.</text>
</comment>
<keyword evidence="12 18" id="KW-0511">Multifunctional enzyme</keyword>
<feature type="binding site" evidence="18">
    <location>
        <position position="246"/>
    </location>
    <ligand>
        <name>Mg(2+)</name>
        <dbReference type="ChEBI" id="CHEBI:18420"/>
    </ligand>
</feature>
<feature type="region of interest" description="N-acetyltransferase" evidence="18">
    <location>
        <begin position="270"/>
        <end position="459"/>
    </location>
</feature>
<keyword evidence="8 18" id="KW-0677">Repeat</keyword>
<dbReference type="InterPro" id="IPR018357">
    <property type="entry name" value="Hexapep_transf_CS"/>
</dbReference>
<dbReference type="InterPro" id="IPR029044">
    <property type="entry name" value="Nucleotide-diphossugar_trans"/>
</dbReference>
<dbReference type="HAMAP" id="MF_01631">
    <property type="entry name" value="GlmU"/>
    <property type="match status" value="1"/>
</dbReference>
<evidence type="ECO:0000256" key="13">
    <source>
        <dbReference type="ARBA" id="ARBA00023315"/>
    </source>
</evidence>
<dbReference type="GO" id="GO:0000287">
    <property type="term" value="F:magnesium ion binding"/>
    <property type="evidence" value="ECO:0007669"/>
    <property type="project" value="UniProtKB-UniRule"/>
</dbReference>
<feature type="binding site" evidence="18">
    <location>
        <position position="353"/>
    </location>
    <ligand>
        <name>UDP-N-acetyl-alpha-D-glucosamine</name>
        <dbReference type="ChEBI" id="CHEBI:57705"/>
    </ligand>
</feature>
<evidence type="ECO:0000256" key="15">
    <source>
        <dbReference type="ARBA" id="ARBA00048247"/>
    </source>
</evidence>
<keyword evidence="6 18" id="KW-0548">Nucleotidyltransferase</keyword>
<evidence type="ECO:0000256" key="18">
    <source>
        <dbReference type="HAMAP-Rule" id="MF_01631"/>
    </source>
</evidence>
<dbReference type="UniPathway" id="UPA00113">
    <property type="reaction ID" value="UER00532"/>
</dbReference>
<feature type="binding site" evidence="18">
    <location>
        <position position="425"/>
    </location>
    <ligand>
        <name>acetyl-CoA</name>
        <dbReference type="ChEBI" id="CHEBI:57288"/>
    </ligand>
</feature>
<feature type="binding site" evidence="18">
    <location>
        <position position="174"/>
    </location>
    <ligand>
        <name>UDP-N-acetyl-alpha-D-glucosamine</name>
        <dbReference type="ChEBI" id="CHEBI:57705"/>
    </ligand>
</feature>
<dbReference type="GO" id="GO:0006048">
    <property type="term" value="P:UDP-N-acetylglucosamine biosynthetic process"/>
    <property type="evidence" value="ECO:0007669"/>
    <property type="project" value="UniProtKB-UniPathway"/>
</dbReference>
<dbReference type="InterPro" id="IPR005882">
    <property type="entry name" value="Bifunctional_GlmU"/>
</dbReference>
<dbReference type="Gene3D" id="2.160.10.10">
    <property type="entry name" value="Hexapeptide repeat proteins"/>
    <property type="match status" value="1"/>
</dbReference>
<evidence type="ECO:0000256" key="14">
    <source>
        <dbReference type="ARBA" id="ARBA00023316"/>
    </source>
</evidence>
<feature type="binding site" evidence="18">
    <location>
        <begin position="388"/>
        <end position="389"/>
    </location>
    <ligand>
        <name>acetyl-CoA</name>
        <dbReference type="ChEBI" id="CHEBI:57288"/>
    </ligand>
</feature>
<feature type="region of interest" description="Linker" evidence="18">
    <location>
        <begin position="249"/>
        <end position="269"/>
    </location>
</feature>
<dbReference type="GO" id="GO:0008360">
    <property type="term" value="P:regulation of cell shape"/>
    <property type="evidence" value="ECO:0007669"/>
    <property type="project" value="UniProtKB-KW"/>
</dbReference>
<dbReference type="SUPFAM" id="SSF51161">
    <property type="entry name" value="Trimeric LpxA-like enzymes"/>
    <property type="match status" value="1"/>
</dbReference>
<feature type="binding site" evidence="18">
    <location>
        <position position="379"/>
    </location>
    <ligand>
        <name>UDP-N-acetyl-alpha-D-glucosamine</name>
        <dbReference type="ChEBI" id="CHEBI:57705"/>
    </ligand>
</feature>
<comment type="similarity">
    <text evidence="2 18">In the C-terminal section; belongs to the transferase hexapeptide repeat family.</text>
</comment>
<dbReference type="InterPro" id="IPR050065">
    <property type="entry name" value="GlmU-like"/>
</dbReference>
<dbReference type="InterPro" id="IPR001451">
    <property type="entry name" value="Hexapep"/>
</dbReference>
<feature type="binding site" evidence="18">
    <location>
        <begin position="96"/>
        <end position="97"/>
    </location>
    <ligand>
        <name>UDP-N-acetyl-alpha-D-glucosamine</name>
        <dbReference type="ChEBI" id="CHEBI:57705"/>
    </ligand>
</feature>
<dbReference type="Pfam" id="PF14602">
    <property type="entry name" value="Hexapep_2"/>
    <property type="match status" value="1"/>
</dbReference>
<evidence type="ECO:0000256" key="8">
    <source>
        <dbReference type="ARBA" id="ARBA00022737"/>
    </source>
</evidence>
<evidence type="ECO:0000259" key="19">
    <source>
        <dbReference type="Pfam" id="PF12804"/>
    </source>
</evidence>
<dbReference type="GO" id="GO:0016020">
    <property type="term" value="C:membrane"/>
    <property type="evidence" value="ECO:0007669"/>
    <property type="project" value="GOC"/>
</dbReference>
<dbReference type="UniPathway" id="UPA00973"/>
<comment type="function">
    <text evidence="17 18">Catalyzes the last two sequential reactions in the de novo biosynthetic pathway for UDP-N-acetylglucosamine (UDP-GlcNAc). The C-terminal domain catalyzes the transfer of acetyl group from acetyl coenzyme A to glucosamine-1-phosphate (GlcN-1-P) to produce N-acetylglucosamine-1-phosphate (GlcNAc-1-P), which is converted into UDP-GlcNAc by the transfer of uridine 5-monophosphate (from uridine 5-triphosphate), a reaction catalyzed by the N-terminal domain.</text>
</comment>
<evidence type="ECO:0000256" key="4">
    <source>
        <dbReference type="ARBA" id="ARBA00022490"/>
    </source>
</evidence>
<feature type="region of interest" description="Pyrophosphorylase" evidence="18">
    <location>
        <begin position="1"/>
        <end position="248"/>
    </location>
</feature>
<keyword evidence="5 18" id="KW-0808">Transferase</keyword>
<evidence type="ECO:0000313" key="20">
    <source>
        <dbReference type="EMBL" id="PZP56621.1"/>
    </source>
</evidence>
<evidence type="ECO:0000256" key="16">
    <source>
        <dbReference type="ARBA" id="ARBA00048493"/>
    </source>
</evidence>
<dbReference type="PROSITE" id="PS00101">
    <property type="entry name" value="HEXAPEP_TRANSFERASES"/>
    <property type="match status" value="1"/>
</dbReference>
<dbReference type="CDD" id="cd02540">
    <property type="entry name" value="GT2_GlmU_N_bac"/>
    <property type="match status" value="1"/>
</dbReference>
<keyword evidence="4 18" id="KW-0963">Cytoplasm</keyword>
<keyword evidence="9 18" id="KW-0460">Magnesium</keyword>
<dbReference type="InterPro" id="IPR038009">
    <property type="entry name" value="GlmU_C_LbH"/>
</dbReference>
<comment type="pathway">
    <text evidence="18">Nucleotide-sugar biosynthesis; UDP-N-acetyl-alpha-D-glucosamine biosynthesis; N-acetyl-alpha-D-glucosamine 1-phosphate from alpha-D-glucosamine 6-phosphate (route II): step 2/2.</text>
</comment>
<dbReference type="Gene3D" id="3.90.550.10">
    <property type="entry name" value="Spore Coat Polysaccharide Biosynthesis Protein SpsA, Chain A"/>
    <property type="match status" value="1"/>
</dbReference>
<dbReference type="Pfam" id="PF00132">
    <property type="entry name" value="Hexapep"/>
    <property type="match status" value="2"/>
</dbReference>
<feature type="binding site" evidence="18">
    <location>
        <position position="42"/>
    </location>
    <ligand>
        <name>UDP-N-acetyl-alpha-D-glucosamine</name>
        <dbReference type="ChEBI" id="CHEBI:57705"/>
    </ligand>
</feature>
<protein>
    <recommendedName>
        <fullName evidence="18">Bifunctional protein GlmU</fullName>
    </recommendedName>
    <domain>
        <recommendedName>
            <fullName evidence="18">UDP-N-acetylglucosamine pyrophosphorylase</fullName>
            <ecNumber evidence="18">2.7.7.23</ecNumber>
        </recommendedName>
        <alternativeName>
            <fullName evidence="18">N-acetylglucosamine-1-phosphate uridyltransferase</fullName>
        </alternativeName>
    </domain>
    <domain>
        <recommendedName>
            <fullName evidence="18">Glucosamine-1-phosphate N-acetyltransferase</fullName>
            <ecNumber evidence="18">2.3.1.157</ecNumber>
        </recommendedName>
    </domain>
</protein>
<dbReference type="AlphaFoldDB" id="A0A2W5FL07"/>
<proteinExistence type="inferred from homology"/>
<feature type="binding site" evidence="18">
    <location>
        <position position="246"/>
    </location>
    <ligand>
        <name>UDP-N-acetyl-alpha-D-glucosamine</name>
        <dbReference type="ChEBI" id="CHEBI:57705"/>
    </ligand>
</feature>
<dbReference type="PANTHER" id="PTHR43584:SF3">
    <property type="entry name" value="BIFUNCTIONAL PROTEIN GLMU"/>
    <property type="match status" value="1"/>
</dbReference>
<comment type="catalytic activity">
    <reaction evidence="16 18">
        <text>N-acetyl-alpha-D-glucosamine 1-phosphate + UTP + H(+) = UDP-N-acetyl-alpha-D-glucosamine + diphosphate</text>
        <dbReference type="Rhea" id="RHEA:13509"/>
        <dbReference type="ChEBI" id="CHEBI:15378"/>
        <dbReference type="ChEBI" id="CHEBI:33019"/>
        <dbReference type="ChEBI" id="CHEBI:46398"/>
        <dbReference type="ChEBI" id="CHEBI:57705"/>
        <dbReference type="ChEBI" id="CHEBI:57776"/>
        <dbReference type="EC" id="2.7.7.23"/>
    </reaction>
</comment>
<dbReference type="InterPro" id="IPR011004">
    <property type="entry name" value="Trimer_LpxA-like_sf"/>
</dbReference>
<evidence type="ECO:0000256" key="7">
    <source>
        <dbReference type="ARBA" id="ARBA00022723"/>
    </source>
</evidence>
<dbReference type="Pfam" id="PF12804">
    <property type="entry name" value="NTP_transf_3"/>
    <property type="match status" value="1"/>
</dbReference>
<dbReference type="GO" id="GO:0009245">
    <property type="term" value="P:lipid A biosynthetic process"/>
    <property type="evidence" value="ECO:0007669"/>
    <property type="project" value="UniProtKB-UniRule"/>
</dbReference>
<dbReference type="GO" id="GO:0003977">
    <property type="term" value="F:UDP-N-acetylglucosamine diphosphorylase activity"/>
    <property type="evidence" value="ECO:0007669"/>
    <property type="project" value="UniProtKB-UniRule"/>
</dbReference>
<sequence length="459" mass="48937">MSSAISKSKSSSPSRKIQPASEIAVVILAAGKGTRMKSRTPKVLHKIAGLPMISHIVKAAESLKPKKIIVVLSDGMDDVAKAVAPHQIAIQKMQKGTGDAMKAAMSHLEDFKGQILVLFGDVPLISSDTLKMVVEHHRKGKGFGATVLAFAAPDPKGYGRIFQNPDGTLARIVEDADASEDEKLVRLCNSGTMLLEGDGLEEALGRIKNKNAQGEFYLVDLPKILDEDGLSTGVIRGDFHELKGVNSRAQLAEVEMIWQHRKRLTMMGDGVTLQDPNTIYFAHDTKIGRDTIIGANCVFGENVEIEDNVEIRSFSHLEGARVKSGAVIGPFARLRPGSDIGEDARIGNFVEIKNSKIGKGAKANHLGYIGDAELGENSNFGCGAITVNYDGLKKSKTIIGKNVMVGSNSSLVAPINIADGAYIAAGSTLTKDVAADDLVIGRAKTIVMAGKGKGRMKTE</sequence>
<evidence type="ECO:0000256" key="9">
    <source>
        <dbReference type="ARBA" id="ARBA00022842"/>
    </source>
</evidence>
<evidence type="ECO:0000256" key="17">
    <source>
        <dbReference type="ARBA" id="ARBA00049628"/>
    </source>
</evidence>
<comment type="caution">
    <text evidence="18">Lacks conserved residue(s) required for the propagation of feature annotation.</text>
</comment>
<evidence type="ECO:0000256" key="2">
    <source>
        <dbReference type="ARBA" id="ARBA00007707"/>
    </source>
</evidence>
<feature type="binding site" evidence="18">
    <location>
        <position position="407"/>
    </location>
    <ligand>
        <name>acetyl-CoA</name>
        <dbReference type="ChEBI" id="CHEBI:57288"/>
    </ligand>
</feature>
<comment type="catalytic activity">
    <reaction evidence="15 18">
        <text>alpha-D-glucosamine 1-phosphate + acetyl-CoA = N-acetyl-alpha-D-glucosamine 1-phosphate + CoA + H(+)</text>
        <dbReference type="Rhea" id="RHEA:13725"/>
        <dbReference type="ChEBI" id="CHEBI:15378"/>
        <dbReference type="ChEBI" id="CHEBI:57287"/>
        <dbReference type="ChEBI" id="CHEBI:57288"/>
        <dbReference type="ChEBI" id="CHEBI:57776"/>
        <dbReference type="ChEBI" id="CHEBI:58516"/>
        <dbReference type="EC" id="2.3.1.157"/>
    </reaction>
</comment>
<keyword evidence="11 18" id="KW-0573">Peptidoglycan synthesis</keyword>
<comment type="pathway">
    <text evidence="18">Bacterial outer membrane biogenesis; LPS lipid A biosynthesis.</text>
</comment>
<feature type="domain" description="MobA-like NTP transferase" evidence="19">
    <location>
        <begin position="25"/>
        <end position="141"/>
    </location>
</feature>
<evidence type="ECO:0000256" key="10">
    <source>
        <dbReference type="ARBA" id="ARBA00022960"/>
    </source>
</evidence>
<dbReference type="InterPro" id="IPR025877">
    <property type="entry name" value="MobA-like_NTP_Trfase"/>
</dbReference>
<dbReference type="GO" id="GO:0000902">
    <property type="term" value="P:cell morphogenesis"/>
    <property type="evidence" value="ECO:0007669"/>
    <property type="project" value="UniProtKB-UniRule"/>
</dbReference>
<evidence type="ECO:0000256" key="1">
    <source>
        <dbReference type="ARBA" id="ARBA00004496"/>
    </source>
</evidence>
<dbReference type="EMBL" id="QFOT01000020">
    <property type="protein sequence ID" value="PZP56621.1"/>
    <property type="molecule type" value="Genomic_DNA"/>
</dbReference>
<dbReference type="GO" id="GO:0005737">
    <property type="term" value="C:cytoplasm"/>
    <property type="evidence" value="ECO:0007669"/>
    <property type="project" value="UniProtKB-SubCell"/>
</dbReference>
<name>A0A2W5FL07_9BACT</name>
<feature type="binding site" evidence="18">
    <location>
        <position position="335"/>
    </location>
    <ligand>
        <name>UDP-N-acetyl-alpha-D-glucosamine</name>
        <dbReference type="ChEBI" id="CHEBI:57705"/>
    </ligand>
</feature>
<feature type="binding site" evidence="18">
    <location>
        <position position="91"/>
    </location>
    <ligand>
        <name>UDP-N-acetyl-alpha-D-glucosamine</name>
        <dbReference type="ChEBI" id="CHEBI:57705"/>
    </ligand>
</feature>
<dbReference type="CDD" id="cd03353">
    <property type="entry name" value="LbH_GlmU_C"/>
    <property type="match status" value="1"/>
</dbReference>
<dbReference type="GO" id="GO:0019134">
    <property type="term" value="F:glucosamine-1-phosphate N-acetyltransferase activity"/>
    <property type="evidence" value="ECO:0007669"/>
    <property type="project" value="UniProtKB-UniRule"/>
</dbReference>
<comment type="caution">
    <text evidence="20">The sequence shown here is derived from an EMBL/GenBank/DDBJ whole genome shotgun (WGS) entry which is preliminary data.</text>
</comment>
<dbReference type="PANTHER" id="PTHR43584">
    <property type="entry name" value="NUCLEOTIDYL TRANSFERASE"/>
    <property type="match status" value="1"/>
</dbReference>
<feature type="binding site" evidence="18">
    <location>
        <position position="159"/>
    </location>
    <ligand>
        <name>UDP-N-acetyl-alpha-D-glucosamine</name>
        <dbReference type="ChEBI" id="CHEBI:57705"/>
    </ligand>
</feature>
<keyword evidence="14 18" id="KW-0961">Cell wall biogenesis/degradation</keyword>
<dbReference type="SUPFAM" id="SSF53448">
    <property type="entry name" value="Nucleotide-diphospho-sugar transferases"/>
    <property type="match status" value="1"/>
</dbReference>
<keyword evidence="10 18" id="KW-0133">Cell shape</keyword>
<evidence type="ECO:0000313" key="21">
    <source>
        <dbReference type="Proteomes" id="UP000249739"/>
    </source>
</evidence>
<evidence type="ECO:0000256" key="3">
    <source>
        <dbReference type="ARBA" id="ARBA00007947"/>
    </source>
</evidence>
<dbReference type="NCBIfam" id="TIGR01173">
    <property type="entry name" value="glmU"/>
    <property type="match status" value="1"/>
</dbReference>
<dbReference type="NCBIfam" id="NF010933">
    <property type="entry name" value="PRK14353.1"/>
    <property type="match status" value="1"/>
</dbReference>
<evidence type="ECO:0000256" key="11">
    <source>
        <dbReference type="ARBA" id="ARBA00022984"/>
    </source>
</evidence>
<feature type="binding site" evidence="18">
    <location>
        <position position="189"/>
    </location>
    <ligand>
        <name>UDP-N-acetyl-alpha-D-glucosamine</name>
        <dbReference type="ChEBI" id="CHEBI:57705"/>
    </ligand>
</feature>
<dbReference type="Proteomes" id="UP000249739">
    <property type="component" value="Unassembled WGS sequence"/>
</dbReference>
<dbReference type="EC" id="2.7.7.23" evidence="18"/>
<organism evidence="20 21">
    <name type="scientific">Micavibrio aeruginosavorus</name>
    <dbReference type="NCBI Taxonomy" id="349221"/>
    <lineage>
        <taxon>Bacteria</taxon>
        <taxon>Pseudomonadati</taxon>
        <taxon>Bdellovibrionota</taxon>
        <taxon>Bdellovibrionia</taxon>
        <taxon>Bdellovibrionales</taxon>
        <taxon>Pseudobdellovibrionaceae</taxon>
        <taxon>Micavibrio</taxon>
    </lineage>
</organism>
<feature type="binding site" evidence="18">
    <location>
        <begin position="28"/>
        <end position="31"/>
    </location>
    <ligand>
        <name>UDP-N-acetyl-alpha-D-glucosamine</name>
        <dbReference type="ChEBI" id="CHEBI:57705"/>
    </ligand>
</feature>
<keyword evidence="7 18" id="KW-0479">Metal-binding</keyword>
<feature type="binding site" evidence="18">
    <location>
        <position position="121"/>
    </location>
    <ligand>
        <name>Mg(2+)</name>
        <dbReference type="ChEBI" id="CHEBI:18420"/>
    </ligand>
</feature>
<accession>A0A2W5FL07</accession>
<feature type="binding site" evidence="18">
    <location>
        <position position="368"/>
    </location>
    <ligand>
        <name>UDP-N-acetyl-alpha-D-glucosamine</name>
        <dbReference type="ChEBI" id="CHEBI:57705"/>
    </ligand>
</feature>
<reference evidence="20 21" key="1">
    <citation type="submission" date="2017-08" db="EMBL/GenBank/DDBJ databases">
        <title>Infants hospitalized years apart are colonized by the same room-sourced microbial strains.</title>
        <authorList>
            <person name="Brooks B."/>
            <person name="Olm M.R."/>
            <person name="Firek B.A."/>
            <person name="Baker R."/>
            <person name="Thomas B.C."/>
            <person name="Morowitz M.J."/>
            <person name="Banfield J.F."/>
        </authorList>
    </citation>
    <scope>NUCLEOTIDE SEQUENCE [LARGE SCALE GENOMIC DNA]</scope>
    <source>
        <strain evidence="20">S2_006_000_R2_64</strain>
    </source>
</reference>
<comment type="subunit">
    <text evidence="18">Homotrimer.</text>
</comment>
<comment type="pathway">
    <text evidence="18">Nucleotide-sugar biosynthesis; UDP-N-acetyl-alpha-D-glucosamine biosynthesis; UDP-N-acetyl-alpha-D-glucosamine from N-acetyl-alpha-D-glucosamine 1-phosphate: step 1/1.</text>
</comment>